<feature type="region of interest" description="Disordered" evidence="1">
    <location>
        <begin position="1"/>
        <end position="30"/>
    </location>
</feature>
<organism evidence="2 3">
    <name type="scientific">Rotaria magnacalcarata</name>
    <dbReference type="NCBI Taxonomy" id="392030"/>
    <lineage>
        <taxon>Eukaryota</taxon>
        <taxon>Metazoa</taxon>
        <taxon>Spiralia</taxon>
        <taxon>Gnathifera</taxon>
        <taxon>Rotifera</taxon>
        <taxon>Eurotatoria</taxon>
        <taxon>Bdelloidea</taxon>
        <taxon>Philodinida</taxon>
        <taxon>Philodinidae</taxon>
        <taxon>Rotaria</taxon>
    </lineage>
</organism>
<accession>A0A8S2Z2Y6</accession>
<evidence type="ECO:0000313" key="2">
    <source>
        <dbReference type="EMBL" id="CAF4607265.1"/>
    </source>
</evidence>
<dbReference type="Proteomes" id="UP000676336">
    <property type="component" value="Unassembled WGS sequence"/>
</dbReference>
<feature type="non-terminal residue" evidence="2">
    <location>
        <position position="30"/>
    </location>
</feature>
<feature type="compositionally biased region" description="Low complexity" evidence="1">
    <location>
        <begin position="7"/>
        <end position="30"/>
    </location>
</feature>
<dbReference type="EMBL" id="CAJOBI010105261">
    <property type="protein sequence ID" value="CAF4607265.1"/>
    <property type="molecule type" value="Genomic_DNA"/>
</dbReference>
<evidence type="ECO:0000256" key="1">
    <source>
        <dbReference type="SAM" id="MobiDB-lite"/>
    </source>
</evidence>
<gene>
    <name evidence="2" type="ORF">SMN809_LOCUS39325</name>
</gene>
<comment type="caution">
    <text evidence="2">The sequence shown here is derived from an EMBL/GenBank/DDBJ whole genome shotgun (WGS) entry which is preliminary data.</text>
</comment>
<evidence type="ECO:0000313" key="3">
    <source>
        <dbReference type="Proteomes" id="UP000676336"/>
    </source>
</evidence>
<protein>
    <submittedName>
        <fullName evidence="2">Uncharacterized protein</fullName>
    </submittedName>
</protein>
<dbReference type="AlphaFoldDB" id="A0A8S2Z2Y6"/>
<sequence length="30" mass="3169">MQQMDLTSPDTSTIFSSSTSQALSSTTNSD</sequence>
<reference evidence="2" key="1">
    <citation type="submission" date="2021-02" db="EMBL/GenBank/DDBJ databases">
        <authorList>
            <person name="Nowell W R."/>
        </authorList>
    </citation>
    <scope>NUCLEOTIDE SEQUENCE</scope>
</reference>
<proteinExistence type="predicted"/>
<name>A0A8S2Z2Y6_9BILA</name>